<dbReference type="Gene3D" id="3.10.20.90">
    <property type="entry name" value="Phosphatidylinositol 3-kinase Catalytic Subunit, Chain A, domain 1"/>
    <property type="match status" value="2"/>
</dbReference>
<proteinExistence type="predicted"/>
<evidence type="ECO:0000259" key="2">
    <source>
        <dbReference type="PROSITE" id="PS50053"/>
    </source>
</evidence>
<dbReference type="Pfam" id="PF00240">
    <property type="entry name" value="ubiquitin"/>
    <property type="match status" value="1"/>
</dbReference>
<dbReference type="SMART" id="SM00213">
    <property type="entry name" value="UBQ"/>
    <property type="match status" value="2"/>
</dbReference>
<dbReference type="SUPFAM" id="SSF54236">
    <property type="entry name" value="Ubiquitin-like"/>
    <property type="match status" value="2"/>
</dbReference>
<dbReference type="InterPro" id="IPR050158">
    <property type="entry name" value="Ubiquitin_ubiquitin-like"/>
</dbReference>
<accession>A0AAV1I5C4</accession>
<dbReference type="GO" id="GO:0003729">
    <property type="term" value="F:mRNA binding"/>
    <property type="evidence" value="ECO:0007669"/>
    <property type="project" value="UniProtKB-ARBA"/>
</dbReference>
<keyword evidence="1" id="KW-1017">Isopeptide bond</keyword>
<protein>
    <recommendedName>
        <fullName evidence="2">Ubiquitin-like domain-containing protein</fullName>
    </recommendedName>
</protein>
<feature type="domain" description="Ubiquitin-like" evidence="2">
    <location>
        <begin position="97"/>
        <end position="180"/>
    </location>
</feature>
<evidence type="ECO:0000256" key="1">
    <source>
        <dbReference type="ARBA" id="ARBA00022499"/>
    </source>
</evidence>
<dbReference type="InterPro" id="IPR000626">
    <property type="entry name" value="Ubiquitin-like_dom"/>
</dbReference>
<comment type="caution">
    <text evidence="3">The sequence shown here is derived from an EMBL/GenBank/DDBJ whole genome shotgun (WGS) entry which is preliminary data.</text>
</comment>
<gene>
    <name evidence="3" type="ORF">CVIRNUC_005733</name>
</gene>
<sequence>MRVLIQDEACVAFQCKASDTVASLKYAIQEELGVDACDQCLIHAARPMTNIHRLSMYGVGQNSTIHLNRRMRGGASDWELIVKPRIQKDRWSDYWKESMETKTDMEPDIHLTVQPTMTVGEVQKQVEKKMGWLPTSKLKRMEGFKDPWESAVHKGRLVPPDKTLQDCGLASGSELITVRRVLVPEKWKIIKEGEEEEDSSSDEDW</sequence>
<dbReference type="PANTHER" id="PTHR10666">
    <property type="entry name" value="UBIQUITIN"/>
    <property type="match status" value="1"/>
</dbReference>
<dbReference type="Proteomes" id="UP001314263">
    <property type="component" value="Unassembled WGS sequence"/>
</dbReference>
<reference evidence="3 4" key="1">
    <citation type="submission" date="2023-10" db="EMBL/GenBank/DDBJ databases">
        <authorList>
            <person name="Maclean D."/>
            <person name="Macfadyen A."/>
        </authorList>
    </citation>
    <scope>NUCLEOTIDE SEQUENCE [LARGE SCALE GENOMIC DNA]</scope>
</reference>
<keyword evidence="4" id="KW-1185">Reference proteome</keyword>
<evidence type="ECO:0000313" key="4">
    <source>
        <dbReference type="Proteomes" id="UP001314263"/>
    </source>
</evidence>
<dbReference type="InterPro" id="IPR029071">
    <property type="entry name" value="Ubiquitin-like_domsf"/>
</dbReference>
<name>A0AAV1I5C4_9CHLO</name>
<feature type="domain" description="Ubiquitin-like" evidence="2">
    <location>
        <begin position="1"/>
        <end position="74"/>
    </location>
</feature>
<dbReference type="PROSITE" id="PS50053">
    <property type="entry name" value="UBIQUITIN_2"/>
    <property type="match status" value="2"/>
</dbReference>
<dbReference type="CDD" id="cd17039">
    <property type="entry name" value="Ubl_ubiquitin_like"/>
    <property type="match status" value="2"/>
</dbReference>
<evidence type="ECO:0000313" key="3">
    <source>
        <dbReference type="EMBL" id="CAK0782515.1"/>
    </source>
</evidence>
<organism evidence="3 4">
    <name type="scientific">Coccomyxa viridis</name>
    <dbReference type="NCBI Taxonomy" id="1274662"/>
    <lineage>
        <taxon>Eukaryota</taxon>
        <taxon>Viridiplantae</taxon>
        <taxon>Chlorophyta</taxon>
        <taxon>core chlorophytes</taxon>
        <taxon>Trebouxiophyceae</taxon>
        <taxon>Trebouxiophyceae incertae sedis</taxon>
        <taxon>Coccomyxaceae</taxon>
        <taxon>Coccomyxa</taxon>
    </lineage>
</organism>
<dbReference type="AlphaFoldDB" id="A0AAV1I5C4"/>
<dbReference type="EMBL" id="CAUYUE010000007">
    <property type="protein sequence ID" value="CAK0782515.1"/>
    <property type="molecule type" value="Genomic_DNA"/>
</dbReference>